<evidence type="ECO:0000313" key="2">
    <source>
        <dbReference type="EMBL" id="GIY56568.1"/>
    </source>
</evidence>
<protein>
    <submittedName>
        <fullName evidence="2">Uncharacterized protein</fullName>
    </submittedName>
</protein>
<feature type="compositionally biased region" description="Low complexity" evidence="1">
    <location>
        <begin position="100"/>
        <end position="110"/>
    </location>
</feature>
<dbReference type="EMBL" id="BPLR01012779">
    <property type="protein sequence ID" value="GIY56568.1"/>
    <property type="molecule type" value="Genomic_DNA"/>
</dbReference>
<evidence type="ECO:0000313" key="3">
    <source>
        <dbReference type="Proteomes" id="UP001054945"/>
    </source>
</evidence>
<name>A0AAV4UFI3_CAEEX</name>
<gene>
    <name evidence="2" type="ORF">CEXT_178471</name>
</gene>
<accession>A0AAV4UFI3</accession>
<organism evidence="2 3">
    <name type="scientific">Caerostris extrusa</name>
    <name type="common">Bark spider</name>
    <name type="synonym">Caerostris bankana</name>
    <dbReference type="NCBI Taxonomy" id="172846"/>
    <lineage>
        <taxon>Eukaryota</taxon>
        <taxon>Metazoa</taxon>
        <taxon>Ecdysozoa</taxon>
        <taxon>Arthropoda</taxon>
        <taxon>Chelicerata</taxon>
        <taxon>Arachnida</taxon>
        <taxon>Araneae</taxon>
        <taxon>Araneomorphae</taxon>
        <taxon>Entelegynae</taxon>
        <taxon>Araneoidea</taxon>
        <taxon>Araneidae</taxon>
        <taxon>Caerostris</taxon>
    </lineage>
</organism>
<reference evidence="2 3" key="1">
    <citation type="submission" date="2021-06" db="EMBL/GenBank/DDBJ databases">
        <title>Caerostris extrusa draft genome.</title>
        <authorList>
            <person name="Kono N."/>
            <person name="Arakawa K."/>
        </authorList>
    </citation>
    <scope>NUCLEOTIDE SEQUENCE [LARGE SCALE GENOMIC DNA]</scope>
</reference>
<sequence length="123" mass="13385">MTNYLPLSRDNLFGAIPPPPPCSHGSPRRLLPNGFFFHILPVHSSSFPAEISPHLGSRPRLRKELGGGPCLTSVPRELRPCTISISEECVRWSAGLLISLPTSSPSTPGPAYQQAPRTSCRMQ</sequence>
<dbReference type="Proteomes" id="UP001054945">
    <property type="component" value="Unassembled WGS sequence"/>
</dbReference>
<evidence type="ECO:0000256" key="1">
    <source>
        <dbReference type="SAM" id="MobiDB-lite"/>
    </source>
</evidence>
<comment type="caution">
    <text evidence="2">The sequence shown here is derived from an EMBL/GenBank/DDBJ whole genome shotgun (WGS) entry which is preliminary data.</text>
</comment>
<proteinExistence type="predicted"/>
<keyword evidence="3" id="KW-1185">Reference proteome</keyword>
<dbReference type="AlphaFoldDB" id="A0AAV4UFI3"/>
<feature type="region of interest" description="Disordered" evidence="1">
    <location>
        <begin position="100"/>
        <end position="123"/>
    </location>
</feature>